<dbReference type="GO" id="GO:0006887">
    <property type="term" value="P:exocytosis"/>
    <property type="evidence" value="ECO:0007669"/>
    <property type="project" value="UniProtKB-KW"/>
</dbReference>
<dbReference type="PANTHER" id="PTHR12542:SF90">
    <property type="entry name" value="EXOCYST COMPLEX COMPONENT EXO70I"/>
    <property type="match status" value="1"/>
</dbReference>
<evidence type="ECO:0000313" key="5">
    <source>
        <dbReference type="Proteomes" id="UP000734854"/>
    </source>
</evidence>
<proteinExistence type="inferred from homology"/>
<gene>
    <name evidence="4" type="ORF">ZIOFF_022724</name>
</gene>
<keyword evidence="1" id="KW-0268">Exocytosis</keyword>
<comment type="function">
    <text evidence="1">Component of the exocyst complex.</text>
</comment>
<dbReference type="Pfam" id="PF03081">
    <property type="entry name" value="Exo70_C"/>
    <property type="match status" value="1"/>
</dbReference>
<accession>A0A8J5HDZ4</accession>
<dbReference type="GO" id="GO:0000145">
    <property type="term" value="C:exocyst"/>
    <property type="evidence" value="ECO:0007669"/>
    <property type="project" value="InterPro"/>
</dbReference>
<comment type="caution">
    <text evidence="4">The sequence shown here is derived from an EMBL/GenBank/DDBJ whole genome shotgun (WGS) entry which is preliminary data.</text>
</comment>
<keyword evidence="5" id="KW-1185">Reference proteome</keyword>
<dbReference type="EMBL" id="JACMSC010000006">
    <property type="protein sequence ID" value="KAG6519232.1"/>
    <property type="molecule type" value="Genomic_DNA"/>
</dbReference>
<evidence type="ECO:0000256" key="1">
    <source>
        <dbReference type="RuleBase" id="RU365026"/>
    </source>
</evidence>
<keyword evidence="1" id="KW-0653">Protein transport</keyword>
<dbReference type="Proteomes" id="UP000734854">
    <property type="component" value="Unassembled WGS sequence"/>
</dbReference>
<evidence type="ECO:0000313" key="4">
    <source>
        <dbReference type="EMBL" id="KAG6519232.1"/>
    </source>
</evidence>
<dbReference type="InterPro" id="IPR046364">
    <property type="entry name" value="Exo70_C"/>
</dbReference>
<sequence length="714" mass="79414">MAVDVSTAAFAELQASRSGLASLLRSTSDVETALSDFDARLSSHLSALSTVSDTVSPLQSHAVATRALRSRIDRAVSPALALLQAFSLVRSLQRRLLRLSPSPSDPGTLIDYVDCVDRLHDAVAGVAADCDPAVQRLQEAVEFLSRTKATDRLRLRRLQETLTALQAIYADEVDALRYEGLLDEALVRLQDDYESLLLLLKHNALGESDGPDQFAQSTDGSDLAPLASPLQVQALRRISQTLATNDCLDIAIDIFVKVRYRRAAKALMRLSPEYLRTYAPEEIDAMGWAEVEPAITLWIRQLELAVQTLFALEKQLCRDVLGPLMDGVVWPECFAKIADRIMAVFFRFGEGVARSSKQPHKLFKLLDMFDALARIRPQLESTFDGEPGGDIRARFRELQKLVVHAAAKALWEFGLRIEGLQDAAEPSPGDGSVPKVVRHAVHYLKCLATARYAGPMERVLRTERNWREDPPSRPPVDDASDDGLLRDVARNILEALQRNVEAKRARCGKKDRALPHVMATNAYWYVHTRTRGTELAKLVGEETMRATFKNAAEQAAFAYQESAWGMLLSLVERDDAAAKAEQGKGKARARAKLEEFMRGFEVNMRKHRSLYSFRDADLRNQIREAVEKTVVPAYAEFLHANAAAIPVRAFLPPDSIRALIRQAFDAAEEGEEEEGKKPSSVPKPEGEKVPQRRERIRRGQERPPELGGSGSFGH</sequence>
<evidence type="ECO:0000256" key="2">
    <source>
        <dbReference type="SAM" id="MobiDB-lite"/>
    </source>
</evidence>
<dbReference type="GO" id="GO:0005546">
    <property type="term" value="F:phosphatidylinositol-4,5-bisphosphate binding"/>
    <property type="evidence" value="ECO:0007669"/>
    <property type="project" value="InterPro"/>
</dbReference>
<name>A0A8J5HDZ4_ZINOF</name>
<dbReference type="GO" id="GO:0015031">
    <property type="term" value="P:protein transport"/>
    <property type="evidence" value="ECO:0007669"/>
    <property type="project" value="UniProtKB-KW"/>
</dbReference>
<feature type="region of interest" description="Disordered" evidence="2">
    <location>
        <begin position="665"/>
        <end position="714"/>
    </location>
</feature>
<reference evidence="4 5" key="1">
    <citation type="submission" date="2020-08" db="EMBL/GenBank/DDBJ databases">
        <title>Plant Genome Project.</title>
        <authorList>
            <person name="Zhang R.-G."/>
        </authorList>
    </citation>
    <scope>NUCLEOTIDE SEQUENCE [LARGE SCALE GENOMIC DNA]</scope>
    <source>
        <tissue evidence="4">Rhizome</tissue>
    </source>
</reference>
<dbReference type="InterPro" id="IPR004140">
    <property type="entry name" value="Exo70"/>
</dbReference>
<feature type="domain" description="Exocyst complex subunit Exo70 C-terminal" evidence="3">
    <location>
        <begin position="298"/>
        <end position="639"/>
    </location>
</feature>
<evidence type="ECO:0000259" key="3">
    <source>
        <dbReference type="Pfam" id="PF03081"/>
    </source>
</evidence>
<comment type="similarity">
    <text evidence="1">Belongs to the EXO70 family.</text>
</comment>
<keyword evidence="1" id="KW-0813">Transport</keyword>
<feature type="compositionally biased region" description="Basic and acidic residues" evidence="2">
    <location>
        <begin position="684"/>
        <end position="704"/>
    </location>
</feature>
<dbReference type="PANTHER" id="PTHR12542">
    <property type="entry name" value="EXOCYST COMPLEX PROTEIN EXO70"/>
    <property type="match status" value="1"/>
</dbReference>
<organism evidence="4 5">
    <name type="scientific">Zingiber officinale</name>
    <name type="common">Ginger</name>
    <name type="synonym">Amomum zingiber</name>
    <dbReference type="NCBI Taxonomy" id="94328"/>
    <lineage>
        <taxon>Eukaryota</taxon>
        <taxon>Viridiplantae</taxon>
        <taxon>Streptophyta</taxon>
        <taxon>Embryophyta</taxon>
        <taxon>Tracheophyta</taxon>
        <taxon>Spermatophyta</taxon>
        <taxon>Magnoliopsida</taxon>
        <taxon>Liliopsida</taxon>
        <taxon>Zingiberales</taxon>
        <taxon>Zingiberaceae</taxon>
        <taxon>Zingiber</taxon>
    </lineage>
</organism>
<protein>
    <recommendedName>
        <fullName evidence="1">Exocyst subunit Exo70 family protein</fullName>
    </recommendedName>
</protein>
<dbReference type="OrthoDB" id="1922221at2759"/>
<dbReference type="AlphaFoldDB" id="A0A8J5HDZ4"/>